<evidence type="ECO:0000313" key="2">
    <source>
        <dbReference type="EMBL" id="GMH24770.1"/>
    </source>
</evidence>
<feature type="compositionally biased region" description="Polar residues" evidence="1">
    <location>
        <begin position="109"/>
        <end position="122"/>
    </location>
</feature>
<feature type="region of interest" description="Disordered" evidence="1">
    <location>
        <begin position="1"/>
        <end position="34"/>
    </location>
</feature>
<reference evidence="2" key="1">
    <citation type="submission" date="2023-05" db="EMBL/GenBank/DDBJ databases">
        <title>Nepenthes gracilis genome sequencing.</title>
        <authorList>
            <person name="Fukushima K."/>
        </authorList>
    </citation>
    <scope>NUCLEOTIDE SEQUENCE</scope>
    <source>
        <strain evidence="2">SING2019-196</strain>
    </source>
</reference>
<proteinExistence type="predicted"/>
<evidence type="ECO:0000256" key="1">
    <source>
        <dbReference type="SAM" id="MobiDB-lite"/>
    </source>
</evidence>
<dbReference type="EMBL" id="BSYO01000028">
    <property type="protein sequence ID" value="GMH24770.1"/>
    <property type="molecule type" value="Genomic_DNA"/>
</dbReference>
<sequence>MDVTKKLYHNRHPSNSQVTKRIQDNQDPHPCHPFKHRRFITQEYFQQRSLTSSHENRHQSPSKDTTSDVASFQDDPRGRHHSSTGSGLILLQACQKTMSSRQKERTASSRDSIPIASTTSLVRSAPKKETKQQRLSSTSSVRSFNQLSKFKCSSKFQQQGHHASPRSIGTPTDAANFNP</sequence>
<feature type="compositionally biased region" description="Polar residues" evidence="1">
    <location>
        <begin position="154"/>
        <end position="179"/>
    </location>
</feature>
<name>A0AAD3T773_NEPGR</name>
<gene>
    <name evidence="2" type="ORF">Nepgr_026613</name>
</gene>
<dbReference type="AlphaFoldDB" id="A0AAD3T773"/>
<comment type="caution">
    <text evidence="2">The sequence shown here is derived from an EMBL/GenBank/DDBJ whole genome shotgun (WGS) entry which is preliminary data.</text>
</comment>
<organism evidence="2 3">
    <name type="scientific">Nepenthes gracilis</name>
    <name type="common">Slender pitcher plant</name>
    <dbReference type="NCBI Taxonomy" id="150966"/>
    <lineage>
        <taxon>Eukaryota</taxon>
        <taxon>Viridiplantae</taxon>
        <taxon>Streptophyta</taxon>
        <taxon>Embryophyta</taxon>
        <taxon>Tracheophyta</taxon>
        <taxon>Spermatophyta</taxon>
        <taxon>Magnoliopsida</taxon>
        <taxon>eudicotyledons</taxon>
        <taxon>Gunneridae</taxon>
        <taxon>Pentapetalae</taxon>
        <taxon>Caryophyllales</taxon>
        <taxon>Nepenthaceae</taxon>
        <taxon>Nepenthes</taxon>
    </lineage>
</organism>
<keyword evidence="3" id="KW-1185">Reference proteome</keyword>
<feature type="compositionally biased region" description="Polar residues" evidence="1">
    <location>
        <begin position="133"/>
        <end position="148"/>
    </location>
</feature>
<evidence type="ECO:0000313" key="3">
    <source>
        <dbReference type="Proteomes" id="UP001279734"/>
    </source>
</evidence>
<protein>
    <submittedName>
        <fullName evidence="2">Uncharacterized protein</fullName>
    </submittedName>
</protein>
<feature type="compositionally biased region" description="Basic residues" evidence="1">
    <location>
        <begin position="1"/>
        <end position="12"/>
    </location>
</feature>
<dbReference type="Proteomes" id="UP001279734">
    <property type="component" value="Unassembled WGS sequence"/>
</dbReference>
<feature type="region of interest" description="Disordered" evidence="1">
    <location>
        <begin position="48"/>
        <end position="179"/>
    </location>
</feature>
<accession>A0AAD3T773</accession>
<feature type="compositionally biased region" description="Basic and acidic residues" evidence="1">
    <location>
        <begin position="21"/>
        <end position="30"/>
    </location>
</feature>